<evidence type="ECO:0000256" key="1">
    <source>
        <dbReference type="ARBA" id="ARBA00022737"/>
    </source>
</evidence>
<evidence type="ECO:0000313" key="5">
    <source>
        <dbReference type="Proteomes" id="UP000248555"/>
    </source>
</evidence>
<keyword evidence="5" id="KW-1185">Reference proteome</keyword>
<dbReference type="SUPFAM" id="SSF48452">
    <property type="entry name" value="TPR-like"/>
    <property type="match status" value="1"/>
</dbReference>
<dbReference type="Pfam" id="PF07719">
    <property type="entry name" value="TPR_2"/>
    <property type="match status" value="1"/>
</dbReference>
<keyword evidence="1" id="KW-0677">Repeat</keyword>
<feature type="repeat" description="TPR" evidence="3">
    <location>
        <begin position="106"/>
        <end position="139"/>
    </location>
</feature>
<sequence length="200" mass="23959">MRRLSEMSLDELYDVEEKLLEELDNGGERDWIYSEIVRVYEKIHQNLSRLTTKERKERKAEIEYVTKQLVKYLITYGTHLKTQLKKDDFTAKNSFKKALKYEQTNPIAHYRLGFLAYKEQQYAEALHYFEKALQYQNGYPNKRFSLNEQQMYYAHLYLANSALFIAEKTYQSMEKLPDHINRDKVPSVELSSLYELLKAE</sequence>
<reference evidence="4 5" key="1">
    <citation type="submission" date="2018-06" db="EMBL/GenBank/DDBJ databases">
        <title>Genomic Encyclopedia of Type Strains, Phase III (KMG-III): the genomes of soil and plant-associated and newly described type strains.</title>
        <authorList>
            <person name="Whitman W."/>
        </authorList>
    </citation>
    <scope>NUCLEOTIDE SEQUENCE [LARGE SCALE GENOMIC DNA]</scope>
    <source>
        <strain evidence="4 5">CGMCC 1.8979</strain>
    </source>
</reference>
<dbReference type="SMART" id="SM00028">
    <property type="entry name" value="TPR"/>
    <property type="match status" value="1"/>
</dbReference>
<dbReference type="PROSITE" id="PS50005">
    <property type="entry name" value="TPR"/>
    <property type="match status" value="1"/>
</dbReference>
<keyword evidence="2 3" id="KW-0802">TPR repeat</keyword>
<protein>
    <submittedName>
        <fullName evidence="4">Tetratricopeptide repeat protein</fullName>
    </submittedName>
</protein>
<gene>
    <name evidence="4" type="ORF">B0I26_1345</name>
</gene>
<dbReference type="Gene3D" id="1.25.40.10">
    <property type="entry name" value="Tetratricopeptide repeat domain"/>
    <property type="match status" value="1"/>
</dbReference>
<evidence type="ECO:0000313" key="4">
    <source>
        <dbReference type="EMBL" id="RAK14102.1"/>
    </source>
</evidence>
<dbReference type="EMBL" id="QLMH01000034">
    <property type="protein sequence ID" value="RAK14102.1"/>
    <property type="molecule type" value="Genomic_DNA"/>
</dbReference>
<proteinExistence type="predicted"/>
<dbReference type="RefSeq" id="WP_245934845.1">
    <property type="nucleotide sequence ID" value="NZ_QLMH01000034.1"/>
</dbReference>
<dbReference type="AlphaFoldDB" id="A0A327Y1A2"/>
<comment type="caution">
    <text evidence="4">The sequence shown here is derived from an EMBL/GenBank/DDBJ whole genome shotgun (WGS) entry which is preliminary data.</text>
</comment>
<evidence type="ECO:0000256" key="3">
    <source>
        <dbReference type="PROSITE-ProRule" id="PRU00339"/>
    </source>
</evidence>
<dbReference type="InterPro" id="IPR013105">
    <property type="entry name" value="TPR_2"/>
</dbReference>
<dbReference type="Proteomes" id="UP000248555">
    <property type="component" value="Unassembled WGS sequence"/>
</dbReference>
<name>A0A327Y1A2_9BACL</name>
<organism evidence="4 5">
    <name type="scientific">Paranoxybacillus vitaminiphilus</name>
    <dbReference type="NCBI Taxonomy" id="581036"/>
    <lineage>
        <taxon>Bacteria</taxon>
        <taxon>Bacillati</taxon>
        <taxon>Bacillota</taxon>
        <taxon>Bacilli</taxon>
        <taxon>Bacillales</taxon>
        <taxon>Anoxybacillaceae</taxon>
        <taxon>Paranoxybacillus</taxon>
    </lineage>
</organism>
<evidence type="ECO:0000256" key="2">
    <source>
        <dbReference type="ARBA" id="ARBA00022803"/>
    </source>
</evidence>
<dbReference type="InterPro" id="IPR019734">
    <property type="entry name" value="TPR_rpt"/>
</dbReference>
<accession>A0A327Y1A2</accession>
<dbReference type="InterPro" id="IPR011990">
    <property type="entry name" value="TPR-like_helical_dom_sf"/>
</dbReference>